<gene>
    <name evidence="1" type="ORF">OSTQU699_LOCUS8488</name>
</gene>
<organism evidence="1 2">
    <name type="scientific">Ostreobium quekettii</name>
    <dbReference type="NCBI Taxonomy" id="121088"/>
    <lineage>
        <taxon>Eukaryota</taxon>
        <taxon>Viridiplantae</taxon>
        <taxon>Chlorophyta</taxon>
        <taxon>core chlorophytes</taxon>
        <taxon>Ulvophyceae</taxon>
        <taxon>TCBD clade</taxon>
        <taxon>Bryopsidales</taxon>
        <taxon>Ostreobineae</taxon>
        <taxon>Ostreobiaceae</taxon>
        <taxon>Ostreobium</taxon>
    </lineage>
</organism>
<name>A0A8S1J7H0_9CHLO</name>
<comment type="caution">
    <text evidence="1">The sequence shown here is derived from an EMBL/GenBank/DDBJ whole genome shotgun (WGS) entry which is preliminary data.</text>
</comment>
<dbReference type="EMBL" id="CAJHUC010002074">
    <property type="protein sequence ID" value="CAD7703131.1"/>
    <property type="molecule type" value="Genomic_DNA"/>
</dbReference>
<dbReference type="Proteomes" id="UP000708148">
    <property type="component" value="Unassembled WGS sequence"/>
</dbReference>
<protein>
    <submittedName>
        <fullName evidence="1">Uncharacterized protein</fullName>
    </submittedName>
</protein>
<reference evidence="1" key="1">
    <citation type="submission" date="2020-12" db="EMBL/GenBank/DDBJ databases">
        <authorList>
            <person name="Iha C."/>
        </authorList>
    </citation>
    <scope>NUCLEOTIDE SEQUENCE</scope>
</reference>
<sequence>MDLPAIAATSVTPARIAAPKGQLPSPAAPVALLHHRALVESHLLVPASASQAGILEAFQTPMAVQPASQYLATLGESHPTLHSINQYIDVPPQFALQYLVLGSKQGIMVP</sequence>
<accession>A0A8S1J7H0</accession>
<keyword evidence="2" id="KW-1185">Reference proteome</keyword>
<proteinExistence type="predicted"/>
<dbReference type="AlphaFoldDB" id="A0A8S1J7H0"/>
<evidence type="ECO:0000313" key="2">
    <source>
        <dbReference type="Proteomes" id="UP000708148"/>
    </source>
</evidence>
<evidence type="ECO:0000313" key="1">
    <source>
        <dbReference type="EMBL" id="CAD7703131.1"/>
    </source>
</evidence>